<feature type="transmembrane region" description="Helical" evidence="2">
    <location>
        <begin position="651"/>
        <end position="673"/>
    </location>
</feature>
<organism evidence="3 4">
    <name type="scientific">Candidatus Chloroploca mongolica</name>
    <dbReference type="NCBI Taxonomy" id="2528176"/>
    <lineage>
        <taxon>Bacteria</taxon>
        <taxon>Bacillati</taxon>
        <taxon>Chloroflexota</taxon>
        <taxon>Chloroflexia</taxon>
        <taxon>Chloroflexales</taxon>
        <taxon>Chloroflexineae</taxon>
        <taxon>Oscillochloridaceae</taxon>
        <taxon>Candidatus Chloroploca</taxon>
    </lineage>
</organism>
<keyword evidence="2" id="KW-0472">Membrane</keyword>
<evidence type="ECO:0000313" key="4">
    <source>
        <dbReference type="Proteomes" id="UP001193081"/>
    </source>
</evidence>
<evidence type="ECO:0000256" key="1">
    <source>
        <dbReference type="SAM" id="MobiDB-lite"/>
    </source>
</evidence>
<protein>
    <submittedName>
        <fullName evidence="3">Uncharacterized protein</fullName>
    </submittedName>
</protein>
<dbReference type="EMBL" id="SIJK02000016">
    <property type="protein sequence ID" value="MBP1466193.1"/>
    <property type="molecule type" value="Genomic_DNA"/>
</dbReference>
<sequence>MIATLLLYTWNKTMRTRTRRQLEVEQQRAKLAQLHPPLDRPTAAPVTQKPLPDTPPDPIWFQLDRELQRLGQRDDLDRQQFQTMFDVLQECFERYSTVLTHAAQLSAQIASIKCTENERALLKQRYEANLTHLRTTLGEPLDRRLTAVREAHNALDNLRAEVQRTILTSVAEPLIKNLSELATGKAKAAIVTDARVLQQQLETADQAATDFAGLHRWQTTIEEAQFKFVALKVRQLKHAAGQLAAEAHELEPPLTLDQQLILTQVEAAEQSGPDLDKAFEAIGVAEKHLRKLQDDLLLSLTSGTCRPHQWSQQQWQEALQSMSPPDLTALAIAVQHTTDGEVREQLLATMRANYSGVLLKAADQFRTEYLASTFDQLMPVSDQDASLIQRIQQLRQTIEQIDFAVQPATSEPRQLHADLQRLHSGLQQLCAARLDAIDLAIQWLYDPAHLKFEQPMQPDKLAAVYQNQARARHALQHGQAEDATVSFVQTEQALNSAETVLQELHAEMLDQLETFVSIEMQDLYPDFTERPMEDLIEELRSKDPTLKHIRLQNPALNNFQVKDFFSEDRPFNISLEGIPGATALNVGPAKKREERSTSTPSTPSVRALPTTVPTWLITSGGEILTLKLVPQQRHGERRADFAERVRKRIALLDWAALGVALSFSVAIGLGVLWMPNPTFGAPQDWLLALLWGTTTQAGVTTLVGDPSTPES</sequence>
<evidence type="ECO:0000313" key="3">
    <source>
        <dbReference type="EMBL" id="MBP1466193.1"/>
    </source>
</evidence>
<feature type="transmembrane region" description="Helical" evidence="2">
    <location>
        <begin position="685"/>
        <end position="704"/>
    </location>
</feature>
<feature type="region of interest" description="Disordered" evidence="1">
    <location>
        <begin position="586"/>
        <end position="605"/>
    </location>
</feature>
<keyword evidence="2" id="KW-1133">Transmembrane helix</keyword>
<keyword evidence="4" id="KW-1185">Reference proteome</keyword>
<dbReference type="Proteomes" id="UP001193081">
    <property type="component" value="Unassembled WGS sequence"/>
</dbReference>
<gene>
    <name evidence="3" type="ORF">EYB53_010795</name>
</gene>
<keyword evidence="2" id="KW-0812">Transmembrane</keyword>
<dbReference type="RefSeq" id="WP_135478198.1">
    <property type="nucleotide sequence ID" value="NZ_SIJK02000016.1"/>
</dbReference>
<accession>A0ABS4D9S3</accession>
<feature type="region of interest" description="Disordered" evidence="1">
    <location>
        <begin position="34"/>
        <end position="54"/>
    </location>
</feature>
<comment type="caution">
    <text evidence="3">The sequence shown here is derived from an EMBL/GenBank/DDBJ whole genome shotgun (WGS) entry which is preliminary data.</text>
</comment>
<proteinExistence type="predicted"/>
<name>A0ABS4D9S3_9CHLR</name>
<evidence type="ECO:0000256" key="2">
    <source>
        <dbReference type="SAM" id="Phobius"/>
    </source>
</evidence>
<reference evidence="3 4" key="1">
    <citation type="submission" date="2021-03" db="EMBL/GenBank/DDBJ databases">
        <authorList>
            <person name="Grouzdev D.S."/>
        </authorList>
    </citation>
    <scope>NUCLEOTIDE SEQUENCE [LARGE SCALE GENOMIC DNA]</scope>
    <source>
        <strain evidence="3 4">M50-1</strain>
    </source>
</reference>